<name>A0A1H6MAE1_9GAMM</name>
<organism evidence="2 3">
    <name type="scientific">Bathymodiolus azoricus thioautotrophic gill symbiont</name>
    <dbReference type="NCBI Taxonomy" id="235205"/>
    <lineage>
        <taxon>Bacteria</taxon>
        <taxon>Pseudomonadati</taxon>
        <taxon>Pseudomonadota</taxon>
        <taxon>Gammaproteobacteria</taxon>
        <taxon>sulfur-oxidizing symbionts</taxon>
    </lineage>
</organism>
<feature type="transmembrane region" description="Helical" evidence="1">
    <location>
        <begin position="95"/>
        <end position="117"/>
    </location>
</feature>
<dbReference type="AlphaFoldDB" id="A0A1H6MAE1"/>
<gene>
    <name evidence="2" type="ORF">BAZSYMB_GCONTIG00857_0</name>
</gene>
<proteinExistence type="predicted"/>
<evidence type="ECO:0000313" key="3">
    <source>
        <dbReference type="Proteomes" id="UP000198559"/>
    </source>
</evidence>
<sequence>MSRMIFWHSRYSSGDPLAETALDVVANIGFRGKSANLFSTNDEQTGINLMVDYVNWVDADYADTNPNNWRGVLSNDQITTWHEYSFARTPGIRTYLGIVFSMEFLIGQLLVCNVTNIRHEQEVIIFRMVIQYLFFHYFWCNNILYFWGK</sequence>
<protein>
    <submittedName>
        <fullName evidence="2">Membrane protein</fullName>
    </submittedName>
</protein>
<reference evidence="3" key="1">
    <citation type="submission" date="2016-06" db="EMBL/GenBank/DDBJ databases">
        <authorList>
            <person name="Petersen J."/>
            <person name="Sayavedra L."/>
        </authorList>
    </citation>
    <scope>NUCLEOTIDE SEQUENCE [LARGE SCALE GENOMIC DNA]</scope>
    <source>
        <strain evidence="3">BazSymB</strain>
    </source>
</reference>
<accession>A0A1H6MAE1</accession>
<keyword evidence="1" id="KW-0472">Membrane</keyword>
<dbReference type="Proteomes" id="UP000198559">
    <property type="component" value="Unassembled WGS sequence"/>
</dbReference>
<evidence type="ECO:0000256" key="1">
    <source>
        <dbReference type="SAM" id="Phobius"/>
    </source>
</evidence>
<feature type="transmembrane region" description="Helical" evidence="1">
    <location>
        <begin position="129"/>
        <end position="147"/>
    </location>
</feature>
<keyword evidence="1" id="KW-0812">Transmembrane</keyword>
<dbReference type="EMBL" id="CVUD02000263">
    <property type="protein sequence ID" value="SEH95875.1"/>
    <property type="molecule type" value="Genomic_DNA"/>
</dbReference>
<keyword evidence="1" id="KW-1133">Transmembrane helix</keyword>
<evidence type="ECO:0000313" key="2">
    <source>
        <dbReference type="EMBL" id="SEH95875.1"/>
    </source>
</evidence>